<evidence type="ECO:0000313" key="2">
    <source>
        <dbReference type="Proteomes" id="UP000550787"/>
    </source>
</evidence>
<gene>
    <name evidence="1" type="ORF">HLH33_00485</name>
</gene>
<organism evidence="1 2">
    <name type="scientific">Gluconacetobacter diazotrophicus</name>
    <name type="common">Acetobacter diazotrophicus</name>
    <dbReference type="NCBI Taxonomy" id="33996"/>
    <lineage>
        <taxon>Bacteria</taxon>
        <taxon>Pseudomonadati</taxon>
        <taxon>Pseudomonadota</taxon>
        <taxon>Alphaproteobacteria</taxon>
        <taxon>Acetobacterales</taxon>
        <taxon>Acetobacteraceae</taxon>
        <taxon>Gluconacetobacter</taxon>
    </lineage>
</organism>
<comment type="caution">
    <text evidence="1">The sequence shown here is derived from an EMBL/GenBank/DDBJ whole genome shotgun (WGS) entry which is preliminary data.</text>
</comment>
<dbReference type="Proteomes" id="UP000550787">
    <property type="component" value="Unassembled WGS sequence"/>
</dbReference>
<evidence type="ECO:0000313" key="1">
    <source>
        <dbReference type="EMBL" id="MBB2154797.1"/>
    </source>
</evidence>
<protein>
    <submittedName>
        <fullName evidence="1">Uncharacterized protein</fullName>
    </submittedName>
</protein>
<accession>A0A7W4FBX3</accession>
<dbReference type="EMBL" id="JABEQG010000001">
    <property type="protein sequence ID" value="MBB2154797.1"/>
    <property type="molecule type" value="Genomic_DNA"/>
</dbReference>
<proteinExistence type="predicted"/>
<sequence length="170" mass="18776">MPAADFHDSEQHMQDCDDAIEAMYEYDRAVPASHIERAPPAFLIEKYCKPVRVGRNYQTQEAVNLYHPEDVFSAFKGKGANPEAVKAWADHKAAMKAAPVVHAGCTVKWLEWGDSFIGGVRKRPVRCLVGDCTVSVKGQLATITLPDGKTFRKKLDSVGFSFYGGSVIEN</sequence>
<dbReference type="RefSeq" id="WP_183115222.1">
    <property type="nucleotide sequence ID" value="NZ_JABEQG010000001.1"/>
</dbReference>
<dbReference type="AlphaFoldDB" id="A0A7W4FBX3"/>
<name>A0A7W4FBX3_GLUDI</name>
<reference evidence="1 2" key="1">
    <citation type="submission" date="2020-04" db="EMBL/GenBank/DDBJ databases">
        <title>Description of novel Gluconacetobacter.</title>
        <authorList>
            <person name="Sombolestani A."/>
        </authorList>
    </citation>
    <scope>NUCLEOTIDE SEQUENCE [LARGE SCALE GENOMIC DNA]</scope>
    <source>
        <strain evidence="1 2">LMG 7603</strain>
    </source>
</reference>